<feature type="compositionally biased region" description="Polar residues" evidence="1">
    <location>
        <begin position="70"/>
        <end position="79"/>
    </location>
</feature>
<feature type="region of interest" description="Disordered" evidence="1">
    <location>
        <begin position="66"/>
        <end position="88"/>
    </location>
</feature>
<reference evidence="3" key="1">
    <citation type="submission" date="2024-06" db="EMBL/GenBank/DDBJ databases">
        <title>Multi-omics analyses provide insights into the biosynthesis of the anticancer antibiotic pleurotin in Hohenbuehelia grisea.</title>
        <authorList>
            <person name="Weaver J.A."/>
            <person name="Alberti F."/>
        </authorList>
    </citation>
    <scope>NUCLEOTIDE SEQUENCE [LARGE SCALE GENOMIC DNA]</scope>
    <source>
        <strain evidence="3">T-177</strain>
    </source>
</reference>
<gene>
    <name evidence="2" type="ORF">HGRIS_000062</name>
</gene>
<evidence type="ECO:0000313" key="3">
    <source>
        <dbReference type="Proteomes" id="UP001556367"/>
    </source>
</evidence>
<comment type="caution">
    <text evidence="2">The sequence shown here is derived from an EMBL/GenBank/DDBJ whole genome shotgun (WGS) entry which is preliminary data.</text>
</comment>
<keyword evidence="3" id="KW-1185">Reference proteome</keyword>
<dbReference type="Proteomes" id="UP001556367">
    <property type="component" value="Unassembled WGS sequence"/>
</dbReference>
<sequence length="88" mass="9678">MYQRPAFKLSTVPDFFKPEPEFPCHRSSLRSPILAAAPSVVEANANFESDRRITYDASPGELGCFRLETGSPNQRSSPVLPSPPTAQL</sequence>
<dbReference type="EMBL" id="JASNQZ010000004">
    <property type="protein sequence ID" value="KAL0957878.1"/>
    <property type="molecule type" value="Genomic_DNA"/>
</dbReference>
<organism evidence="2 3">
    <name type="scientific">Hohenbuehelia grisea</name>
    <dbReference type="NCBI Taxonomy" id="104357"/>
    <lineage>
        <taxon>Eukaryota</taxon>
        <taxon>Fungi</taxon>
        <taxon>Dikarya</taxon>
        <taxon>Basidiomycota</taxon>
        <taxon>Agaricomycotina</taxon>
        <taxon>Agaricomycetes</taxon>
        <taxon>Agaricomycetidae</taxon>
        <taxon>Agaricales</taxon>
        <taxon>Pleurotineae</taxon>
        <taxon>Pleurotaceae</taxon>
        <taxon>Hohenbuehelia</taxon>
    </lineage>
</organism>
<proteinExistence type="predicted"/>
<protein>
    <submittedName>
        <fullName evidence="2">Uncharacterized protein</fullName>
    </submittedName>
</protein>
<accession>A0ABR3JRG7</accession>
<evidence type="ECO:0000313" key="2">
    <source>
        <dbReference type="EMBL" id="KAL0957878.1"/>
    </source>
</evidence>
<evidence type="ECO:0000256" key="1">
    <source>
        <dbReference type="SAM" id="MobiDB-lite"/>
    </source>
</evidence>
<name>A0ABR3JRG7_9AGAR</name>